<dbReference type="EMBL" id="VSRR010004059">
    <property type="protein sequence ID" value="MPC38421.1"/>
    <property type="molecule type" value="Genomic_DNA"/>
</dbReference>
<dbReference type="Proteomes" id="UP000324222">
    <property type="component" value="Unassembled WGS sequence"/>
</dbReference>
<dbReference type="AlphaFoldDB" id="A0A5B7EUQ7"/>
<reference evidence="1 2" key="1">
    <citation type="submission" date="2019-05" db="EMBL/GenBank/DDBJ databases">
        <title>Another draft genome of Portunus trituberculatus and its Hox gene families provides insights of decapod evolution.</title>
        <authorList>
            <person name="Jeong J.-H."/>
            <person name="Song I."/>
            <person name="Kim S."/>
            <person name="Choi T."/>
            <person name="Kim D."/>
            <person name="Ryu S."/>
            <person name="Kim W."/>
        </authorList>
    </citation>
    <scope>NUCLEOTIDE SEQUENCE [LARGE SCALE GENOMIC DNA]</scope>
    <source>
        <tissue evidence="1">Muscle</tissue>
    </source>
</reference>
<name>A0A5B7EUQ7_PORTR</name>
<keyword evidence="2" id="KW-1185">Reference proteome</keyword>
<evidence type="ECO:0000313" key="1">
    <source>
        <dbReference type="EMBL" id="MPC38421.1"/>
    </source>
</evidence>
<gene>
    <name evidence="1" type="ORF">E2C01_031927</name>
</gene>
<evidence type="ECO:0000313" key="2">
    <source>
        <dbReference type="Proteomes" id="UP000324222"/>
    </source>
</evidence>
<accession>A0A5B7EUQ7</accession>
<protein>
    <submittedName>
        <fullName evidence="1">Uncharacterized protein</fullName>
    </submittedName>
</protein>
<sequence length="245" mass="27102">MLVVTHKLASAFVAFVNCKQTWRPFHPKQAIAIFLLLFLALNAPYEELFRQLCLLINNRAAHLGQLFLGREALERRSPRQIHQPPTLTSSSSLNTPPSTLPWPFISCQPPTLTSSSSLNTPPSTLPWPFISHQPPTLTSSSSLNTSPSIFPWPFISRQPPTLTSSSSLNTTPFTLHTCLNNLSLLFLSSTQRSLTPHITAGPPILPPLSCRVSQHQEENSMDTISLLKNLALQSTAGNHWITLNL</sequence>
<organism evidence="1 2">
    <name type="scientific">Portunus trituberculatus</name>
    <name type="common">Swimming crab</name>
    <name type="synonym">Neptunus trituberculatus</name>
    <dbReference type="NCBI Taxonomy" id="210409"/>
    <lineage>
        <taxon>Eukaryota</taxon>
        <taxon>Metazoa</taxon>
        <taxon>Ecdysozoa</taxon>
        <taxon>Arthropoda</taxon>
        <taxon>Crustacea</taxon>
        <taxon>Multicrustacea</taxon>
        <taxon>Malacostraca</taxon>
        <taxon>Eumalacostraca</taxon>
        <taxon>Eucarida</taxon>
        <taxon>Decapoda</taxon>
        <taxon>Pleocyemata</taxon>
        <taxon>Brachyura</taxon>
        <taxon>Eubrachyura</taxon>
        <taxon>Portunoidea</taxon>
        <taxon>Portunidae</taxon>
        <taxon>Portuninae</taxon>
        <taxon>Portunus</taxon>
    </lineage>
</organism>
<comment type="caution">
    <text evidence="1">The sequence shown here is derived from an EMBL/GenBank/DDBJ whole genome shotgun (WGS) entry which is preliminary data.</text>
</comment>
<proteinExistence type="predicted"/>